<reference evidence="1" key="1">
    <citation type="submission" date="2014-09" db="EMBL/GenBank/DDBJ databases">
        <authorList>
            <person name="Magalhaes I.L.F."/>
            <person name="Oliveira U."/>
            <person name="Santos F.R."/>
            <person name="Vidigal T.H.D.A."/>
            <person name="Brescovit A.D."/>
            <person name="Santos A.J."/>
        </authorList>
    </citation>
    <scope>NUCLEOTIDE SEQUENCE</scope>
    <source>
        <tissue evidence="1">Shoot tissue taken approximately 20 cm above the soil surface</tissue>
    </source>
</reference>
<protein>
    <submittedName>
        <fullName evidence="1">Uncharacterized protein</fullName>
    </submittedName>
</protein>
<reference evidence="1" key="2">
    <citation type="journal article" date="2015" name="Data Brief">
        <title>Shoot transcriptome of the giant reed, Arundo donax.</title>
        <authorList>
            <person name="Barrero R.A."/>
            <person name="Guerrero F.D."/>
            <person name="Moolhuijzen P."/>
            <person name="Goolsby J.A."/>
            <person name="Tidwell J."/>
            <person name="Bellgard S.E."/>
            <person name="Bellgard M.I."/>
        </authorList>
    </citation>
    <scope>NUCLEOTIDE SEQUENCE</scope>
    <source>
        <tissue evidence="1">Shoot tissue taken approximately 20 cm above the soil surface</tissue>
    </source>
</reference>
<accession>A0A0A9BT90</accession>
<proteinExistence type="predicted"/>
<dbReference type="AlphaFoldDB" id="A0A0A9BT90"/>
<organism evidence="1">
    <name type="scientific">Arundo donax</name>
    <name type="common">Giant reed</name>
    <name type="synonym">Donax arundinaceus</name>
    <dbReference type="NCBI Taxonomy" id="35708"/>
    <lineage>
        <taxon>Eukaryota</taxon>
        <taxon>Viridiplantae</taxon>
        <taxon>Streptophyta</taxon>
        <taxon>Embryophyta</taxon>
        <taxon>Tracheophyta</taxon>
        <taxon>Spermatophyta</taxon>
        <taxon>Magnoliopsida</taxon>
        <taxon>Liliopsida</taxon>
        <taxon>Poales</taxon>
        <taxon>Poaceae</taxon>
        <taxon>PACMAD clade</taxon>
        <taxon>Arundinoideae</taxon>
        <taxon>Arundineae</taxon>
        <taxon>Arundo</taxon>
    </lineage>
</organism>
<dbReference type="EMBL" id="GBRH01231384">
    <property type="protein sequence ID" value="JAD66511.1"/>
    <property type="molecule type" value="Transcribed_RNA"/>
</dbReference>
<evidence type="ECO:0000313" key="1">
    <source>
        <dbReference type="EMBL" id="JAD66511.1"/>
    </source>
</evidence>
<sequence>MLWACGLDERIRYEIELTRQLKELQTRSNQIAPK</sequence>
<name>A0A0A9BT90_ARUDO</name>